<dbReference type="RefSeq" id="WP_167080672.1">
    <property type="nucleotide sequence ID" value="NZ_VVIW01000028.1"/>
</dbReference>
<evidence type="ECO:0000313" key="2">
    <source>
        <dbReference type="Proteomes" id="UP000819052"/>
    </source>
</evidence>
<name>A0ABX0MAZ2_9BURK</name>
<proteinExistence type="predicted"/>
<dbReference type="EMBL" id="VVIW01000028">
    <property type="protein sequence ID" value="NHZ44202.1"/>
    <property type="molecule type" value="Genomic_DNA"/>
</dbReference>
<accession>A0ABX0MAZ2</accession>
<gene>
    <name evidence="1" type="ORF">F1609_29150</name>
</gene>
<comment type="caution">
    <text evidence="1">The sequence shown here is derived from an EMBL/GenBank/DDBJ whole genome shotgun (WGS) entry which is preliminary data.</text>
</comment>
<dbReference type="Proteomes" id="UP000819052">
    <property type="component" value="Unassembled WGS sequence"/>
</dbReference>
<keyword evidence="2" id="KW-1185">Reference proteome</keyword>
<evidence type="ECO:0000313" key="1">
    <source>
        <dbReference type="EMBL" id="NHZ44202.1"/>
    </source>
</evidence>
<protein>
    <submittedName>
        <fullName evidence="1">Uncharacterized protein</fullName>
    </submittedName>
</protein>
<sequence length="117" mass="13389">MITPDPLEALKEAFQSDDGFLVELRCFARWNKAAFARLVAAMQHYLQSVEPGEHVERWIAEGFWMHDAMVRELSRSTTRSAAEQVYYDAAYQRLGELAGWFFTGQSPWQDGAPPFDA</sequence>
<reference evidence="1 2" key="1">
    <citation type="submission" date="2019-09" db="EMBL/GenBank/DDBJ databases">
        <title>Taxonomy of Antarctic Massilia spp.: description of Massilia rubra sp. nov., Massilia aquatica sp. nov., Massilia mucilaginosa sp. nov., Massilia frigida sp. nov. isolated from streams, lakes and regoliths.</title>
        <authorList>
            <person name="Holochova P."/>
            <person name="Sedlacek I."/>
            <person name="Kralova S."/>
            <person name="Maslanova I."/>
            <person name="Busse H.-J."/>
            <person name="Stankova E."/>
            <person name="Vrbovska V."/>
            <person name="Kovarovic V."/>
            <person name="Bartak M."/>
            <person name="Svec P."/>
            <person name="Pantucek R."/>
        </authorList>
    </citation>
    <scope>NUCLEOTIDE SEQUENCE [LARGE SCALE GENOMIC DNA]</scope>
    <source>
        <strain evidence="1 2">CCM 8693</strain>
    </source>
</reference>
<organism evidence="1 2">
    <name type="scientific">Massilia aquatica</name>
    <dbReference type="NCBI Taxonomy" id="2609000"/>
    <lineage>
        <taxon>Bacteria</taxon>
        <taxon>Pseudomonadati</taxon>
        <taxon>Pseudomonadota</taxon>
        <taxon>Betaproteobacteria</taxon>
        <taxon>Burkholderiales</taxon>
        <taxon>Oxalobacteraceae</taxon>
        <taxon>Telluria group</taxon>
        <taxon>Massilia</taxon>
    </lineage>
</organism>